<evidence type="ECO:0000256" key="1">
    <source>
        <dbReference type="ARBA" id="ARBA00011073"/>
    </source>
</evidence>
<dbReference type="NCBIfam" id="TIGR04183">
    <property type="entry name" value="Por_Secre_tail"/>
    <property type="match status" value="1"/>
</dbReference>
<dbReference type="SUPFAM" id="SSF49785">
    <property type="entry name" value="Galactose-binding domain-like"/>
    <property type="match status" value="1"/>
</dbReference>
<dbReference type="SUPFAM" id="SSF52743">
    <property type="entry name" value="Subtilisin-like"/>
    <property type="match status" value="1"/>
</dbReference>
<dbReference type="GO" id="GO:0006508">
    <property type="term" value="P:proteolysis"/>
    <property type="evidence" value="ECO:0007669"/>
    <property type="project" value="UniProtKB-KW"/>
</dbReference>
<dbReference type="CDD" id="cd00063">
    <property type="entry name" value="FN3"/>
    <property type="match status" value="1"/>
</dbReference>
<dbReference type="PROSITE" id="PS51892">
    <property type="entry name" value="SUBTILASE"/>
    <property type="match status" value="1"/>
</dbReference>
<dbReference type="InterPro" id="IPR036852">
    <property type="entry name" value="Peptidase_S8/S53_dom_sf"/>
</dbReference>
<dbReference type="PANTHER" id="PTHR43399:SF4">
    <property type="entry name" value="CELL WALL-ASSOCIATED PROTEASE"/>
    <property type="match status" value="1"/>
</dbReference>
<dbReference type="OrthoDB" id="9792152at2"/>
<evidence type="ECO:0000256" key="6">
    <source>
        <dbReference type="PROSITE-ProRule" id="PRU01240"/>
    </source>
</evidence>
<dbReference type="InterPro" id="IPR026444">
    <property type="entry name" value="Secre_tail"/>
</dbReference>
<dbReference type="Pfam" id="PF18962">
    <property type="entry name" value="Por_Secre_tail"/>
    <property type="match status" value="1"/>
</dbReference>
<evidence type="ECO:0000256" key="4">
    <source>
        <dbReference type="ARBA" id="ARBA00022801"/>
    </source>
</evidence>
<feature type="active site" description="Charge relay system" evidence="6">
    <location>
        <position position="352"/>
    </location>
</feature>
<dbReference type="CDD" id="cd04842">
    <property type="entry name" value="Peptidases_S8_Kp43_protease"/>
    <property type="match status" value="1"/>
</dbReference>
<name>A0A1B7ZEF6_9FLAO</name>
<evidence type="ECO:0000256" key="3">
    <source>
        <dbReference type="ARBA" id="ARBA00022729"/>
    </source>
</evidence>
<dbReference type="PANTHER" id="PTHR43399">
    <property type="entry name" value="SUBTILISIN-RELATED"/>
    <property type="match status" value="1"/>
</dbReference>
<dbReference type="Gene3D" id="3.40.50.200">
    <property type="entry name" value="Peptidase S8/S53 domain"/>
    <property type="match status" value="1"/>
</dbReference>
<gene>
    <name evidence="8" type="ORF">A9200_00655</name>
</gene>
<dbReference type="Gene3D" id="2.60.120.380">
    <property type="match status" value="1"/>
</dbReference>
<organism evidence="8 9">
    <name type="scientific">Maribacter hydrothermalis</name>
    <dbReference type="NCBI Taxonomy" id="1836467"/>
    <lineage>
        <taxon>Bacteria</taxon>
        <taxon>Pseudomonadati</taxon>
        <taxon>Bacteroidota</taxon>
        <taxon>Flavobacteriia</taxon>
        <taxon>Flavobacteriales</taxon>
        <taxon>Flavobacteriaceae</taxon>
        <taxon>Maribacter</taxon>
    </lineage>
</organism>
<dbReference type="PRINTS" id="PR00723">
    <property type="entry name" value="SUBTILISIN"/>
</dbReference>
<dbReference type="Proteomes" id="UP000092164">
    <property type="component" value="Unassembled WGS sequence"/>
</dbReference>
<dbReference type="Pfam" id="PF00082">
    <property type="entry name" value="Peptidase_S8"/>
    <property type="match status" value="1"/>
</dbReference>
<evidence type="ECO:0000313" key="9">
    <source>
        <dbReference type="Proteomes" id="UP000092164"/>
    </source>
</evidence>
<comment type="caution">
    <text evidence="8">The sequence shown here is derived from an EMBL/GenBank/DDBJ whole genome shotgun (WGS) entry which is preliminary data.</text>
</comment>
<feature type="active site" description="Charge relay system" evidence="6">
    <location>
        <position position="164"/>
    </location>
</feature>
<dbReference type="PROSITE" id="PS50853">
    <property type="entry name" value="FN3"/>
    <property type="match status" value="1"/>
</dbReference>
<evidence type="ECO:0000256" key="2">
    <source>
        <dbReference type="ARBA" id="ARBA00022670"/>
    </source>
</evidence>
<dbReference type="KEGG" id="mart:BTR34_09015"/>
<dbReference type="InterPro" id="IPR023828">
    <property type="entry name" value="Peptidase_S8_Ser-AS"/>
</dbReference>
<dbReference type="Gene3D" id="2.60.40.10">
    <property type="entry name" value="Immunoglobulins"/>
    <property type="match status" value="1"/>
</dbReference>
<dbReference type="InterPro" id="IPR008979">
    <property type="entry name" value="Galactose-bd-like_sf"/>
</dbReference>
<keyword evidence="9" id="KW-1185">Reference proteome</keyword>
<protein>
    <submittedName>
        <fullName evidence="8">Peptidase S8</fullName>
    </submittedName>
</protein>
<dbReference type="GO" id="GO:0004252">
    <property type="term" value="F:serine-type endopeptidase activity"/>
    <property type="evidence" value="ECO:0007669"/>
    <property type="project" value="UniProtKB-UniRule"/>
</dbReference>
<dbReference type="STRING" id="1836467.BTR34_09015"/>
<dbReference type="AlphaFoldDB" id="A0A1B7ZEF6"/>
<feature type="active site" description="Charge relay system" evidence="6">
    <location>
        <position position="137"/>
    </location>
</feature>
<reference evidence="9" key="1">
    <citation type="submission" date="2016-06" db="EMBL/GenBank/DDBJ databases">
        <authorList>
            <person name="Zhan P."/>
        </authorList>
    </citation>
    <scope>NUCLEOTIDE SEQUENCE [LARGE SCALE GENOMIC DNA]</scope>
    <source>
        <strain evidence="9">T28</strain>
    </source>
</reference>
<evidence type="ECO:0000259" key="7">
    <source>
        <dbReference type="PROSITE" id="PS50853"/>
    </source>
</evidence>
<comment type="similarity">
    <text evidence="1 6">Belongs to the peptidase S8 family.</text>
</comment>
<feature type="domain" description="Fibronectin type-III" evidence="7">
    <location>
        <begin position="558"/>
        <end position="645"/>
    </location>
</feature>
<keyword evidence="3" id="KW-0732">Signal</keyword>
<keyword evidence="4 6" id="KW-0378">Hydrolase</keyword>
<dbReference type="InterPro" id="IPR051048">
    <property type="entry name" value="Peptidase_S8/S53_subtilisin"/>
</dbReference>
<dbReference type="PROSITE" id="PS00138">
    <property type="entry name" value="SUBTILASE_SER"/>
    <property type="match status" value="1"/>
</dbReference>
<dbReference type="InterPro" id="IPR036116">
    <property type="entry name" value="FN3_sf"/>
</dbReference>
<keyword evidence="5 6" id="KW-0720">Serine protease</keyword>
<dbReference type="EMBL" id="LZFP01000001">
    <property type="protein sequence ID" value="OBR41933.1"/>
    <property type="molecule type" value="Genomic_DNA"/>
</dbReference>
<proteinExistence type="inferred from homology"/>
<evidence type="ECO:0000313" key="8">
    <source>
        <dbReference type="EMBL" id="OBR41933.1"/>
    </source>
</evidence>
<dbReference type="InterPro" id="IPR003961">
    <property type="entry name" value="FN3_dom"/>
</dbReference>
<dbReference type="InterPro" id="IPR034058">
    <property type="entry name" value="TagA/B/C/D_pept_dom"/>
</dbReference>
<keyword evidence="2 6" id="KW-0645">Protease</keyword>
<dbReference type="InterPro" id="IPR015500">
    <property type="entry name" value="Peptidase_S8_subtilisin-rel"/>
</dbReference>
<sequence>MNTKKSTYSASSILILLFLVFSVVANLNGQTTQQRLKIASNNKSVELANFKTNLVSEFALERTQLNAAAKLNNWKIKETLANGKKIELQAIGEDGSPLYYETYSDEAGFVSRASTLNTNGLLGLHLDGDGMQVGVWDSGVALENHVEFASRIINGDNTTEIDPHATRVTGSIISAGLKKDAKGVASMAKVVSHDWTRDKIEVTGAASKGLLLSNHSYGIKADRVPDWYFGAYTKVAQDWDKIMYNAPYYLMVSAAGNAQKSRDNDSPTYGSTTDGFDVLLGFTLAKNAIVVAGANSNIDRNGNLKNAEVSAYSSFGPVDDGRIKPDIAGNGGSVLSTDSFSNTSYNTSSGTSMATPSVTGSLLLLQQYNEQLYGSYMKAATLKGLALHTADDVDAPGPDYKMGWGIMNTMNAAQLINTKEFTSHIAEESLENGEEFSFEITAEGNKTLIASISWTDLESSYINNGELNNTTAALVNDLDIRIIQNGKTFLPWKLNPAQASSAATKGDNNVDPFERIEIPNANGTYTIVVTHKGELVNRVQDFSLILSGVRMTTCSLDAPDEINIEEAEASSVKLRWNASEDALYEVQYKEVHEQDWTTEYISVNNFDWKNLILDKTYSFRLRTFCSQNIASEYSDPITFTFIGAETEVETLQTLSVDSEIPFSVYPNPAVDEIHLNVETSDTTMYRILSTSGVELKMDSATNSKINVSDLPTGLYVLQIQDFDVNKSAKFYKY</sequence>
<dbReference type="SUPFAM" id="SSF49265">
    <property type="entry name" value="Fibronectin type III"/>
    <property type="match status" value="1"/>
</dbReference>
<accession>A0A1B7ZEF6</accession>
<dbReference type="InterPro" id="IPR013783">
    <property type="entry name" value="Ig-like_fold"/>
</dbReference>
<dbReference type="InterPro" id="IPR000209">
    <property type="entry name" value="Peptidase_S8/S53_dom"/>
</dbReference>
<dbReference type="RefSeq" id="WP_068480399.1">
    <property type="nucleotide sequence ID" value="NZ_CP018760.1"/>
</dbReference>
<evidence type="ECO:0000256" key="5">
    <source>
        <dbReference type="ARBA" id="ARBA00022825"/>
    </source>
</evidence>